<dbReference type="EMBL" id="VJMJ01000176">
    <property type="protein sequence ID" value="KAF0728525.1"/>
    <property type="molecule type" value="Genomic_DNA"/>
</dbReference>
<keyword evidence="3" id="KW-0255">Endonuclease</keyword>
<gene>
    <name evidence="13" type="ORF">Ae201684_013709</name>
</gene>
<keyword evidence="8" id="KW-0808">Transferase</keyword>
<dbReference type="GO" id="GO:0006310">
    <property type="term" value="P:DNA recombination"/>
    <property type="evidence" value="ECO:0007669"/>
    <property type="project" value="UniProtKB-KW"/>
</dbReference>
<keyword evidence="8" id="KW-0239">DNA-directed DNA polymerase</keyword>
<keyword evidence="7" id="KW-0695">RNA-directed DNA polymerase</keyword>
<dbReference type="SUPFAM" id="SSF56672">
    <property type="entry name" value="DNA/RNA polymerases"/>
    <property type="match status" value="1"/>
</dbReference>
<dbReference type="GO" id="GO:0015074">
    <property type="term" value="P:DNA integration"/>
    <property type="evidence" value="ECO:0007669"/>
    <property type="project" value="UniProtKB-KW"/>
</dbReference>
<dbReference type="AlphaFoldDB" id="A0A6G0WMJ0"/>
<keyword evidence="8" id="KW-0548">Nucleotidyltransferase</keyword>
<dbReference type="Proteomes" id="UP000481153">
    <property type="component" value="Unassembled WGS sequence"/>
</dbReference>
<evidence type="ECO:0000256" key="11">
    <source>
        <dbReference type="SAM" id="MobiDB-lite"/>
    </source>
</evidence>
<evidence type="ECO:0000256" key="4">
    <source>
        <dbReference type="ARBA" id="ARBA00022801"/>
    </source>
</evidence>
<dbReference type="Pfam" id="PF07727">
    <property type="entry name" value="RVT_2"/>
    <property type="match status" value="1"/>
</dbReference>
<dbReference type="GO" id="GO:0003964">
    <property type="term" value="F:RNA-directed DNA polymerase activity"/>
    <property type="evidence" value="ECO:0007669"/>
    <property type="project" value="UniProtKB-KW"/>
</dbReference>
<dbReference type="InterPro" id="IPR036397">
    <property type="entry name" value="RNaseH_sf"/>
</dbReference>
<reference evidence="13 14" key="1">
    <citation type="submission" date="2019-07" db="EMBL/GenBank/DDBJ databases">
        <title>Genomics analysis of Aphanomyces spp. identifies a new class of oomycete effector associated with host adaptation.</title>
        <authorList>
            <person name="Gaulin E."/>
        </authorList>
    </citation>
    <scope>NUCLEOTIDE SEQUENCE [LARGE SCALE GENOMIC DNA]</scope>
    <source>
        <strain evidence="13 14">ATCC 201684</strain>
    </source>
</reference>
<dbReference type="GO" id="GO:0003676">
    <property type="term" value="F:nucleic acid binding"/>
    <property type="evidence" value="ECO:0007669"/>
    <property type="project" value="InterPro"/>
</dbReference>
<dbReference type="PROSITE" id="PS50994">
    <property type="entry name" value="INTEGRASE"/>
    <property type="match status" value="1"/>
</dbReference>
<evidence type="ECO:0000256" key="10">
    <source>
        <dbReference type="ARBA" id="ARBA00023268"/>
    </source>
</evidence>
<keyword evidence="14" id="KW-1185">Reference proteome</keyword>
<dbReference type="GO" id="GO:0004519">
    <property type="term" value="F:endonuclease activity"/>
    <property type="evidence" value="ECO:0007669"/>
    <property type="project" value="UniProtKB-KW"/>
</dbReference>
<evidence type="ECO:0000256" key="2">
    <source>
        <dbReference type="ARBA" id="ARBA00022723"/>
    </source>
</evidence>
<evidence type="ECO:0000256" key="9">
    <source>
        <dbReference type="ARBA" id="ARBA00023172"/>
    </source>
</evidence>
<keyword evidence="1" id="KW-0540">Nuclease</keyword>
<name>A0A6G0WMJ0_9STRA</name>
<evidence type="ECO:0000256" key="3">
    <source>
        <dbReference type="ARBA" id="ARBA00022759"/>
    </source>
</evidence>
<evidence type="ECO:0000256" key="1">
    <source>
        <dbReference type="ARBA" id="ARBA00022722"/>
    </source>
</evidence>
<accession>A0A6G0WMJ0</accession>
<evidence type="ECO:0000256" key="7">
    <source>
        <dbReference type="ARBA" id="ARBA00022918"/>
    </source>
</evidence>
<dbReference type="VEuPathDB" id="FungiDB:AeMF1_010026"/>
<dbReference type="GO" id="GO:0003887">
    <property type="term" value="F:DNA-directed DNA polymerase activity"/>
    <property type="evidence" value="ECO:0007669"/>
    <property type="project" value="UniProtKB-KW"/>
</dbReference>
<evidence type="ECO:0000259" key="12">
    <source>
        <dbReference type="PROSITE" id="PS50994"/>
    </source>
</evidence>
<feature type="region of interest" description="Disordered" evidence="11">
    <location>
        <begin position="43"/>
        <end position="65"/>
    </location>
</feature>
<evidence type="ECO:0000313" key="13">
    <source>
        <dbReference type="EMBL" id="KAF0728525.1"/>
    </source>
</evidence>
<keyword evidence="2" id="KW-0479">Metal-binding</keyword>
<evidence type="ECO:0000256" key="8">
    <source>
        <dbReference type="ARBA" id="ARBA00022932"/>
    </source>
</evidence>
<keyword evidence="5" id="KW-0460">Magnesium</keyword>
<dbReference type="GO" id="GO:0016787">
    <property type="term" value="F:hydrolase activity"/>
    <property type="evidence" value="ECO:0007669"/>
    <property type="project" value="UniProtKB-KW"/>
</dbReference>
<dbReference type="GO" id="GO:0046872">
    <property type="term" value="F:metal ion binding"/>
    <property type="evidence" value="ECO:0007669"/>
    <property type="project" value="UniProtKB-KW"/>
</dbReference>
<comment type="caution">
    <text evidence="13">The sequence shown here is derived from an EMBL/GenBank/DDBJ whole genome shotgun (WGS) entry which is preliminary data.</text>
</comment>
<keyword evidence="4" id="KW-0378">Hydrolase</keyword>
<sequence>MAVALGHLNKPVIIKLAQDSLPEEMIVTGVEHDLKTPCLECAVGKQSRSKQPKQDTSESAPTEEIGSAIVSDVAGKITPSHRYTNKYFVNYVDHASGFVMTYPMKRKSEQAAKAMQFLAEFETAFDVHVKVFRSDRGGEYLSDKFKQFLAKRGIRHQLTERATSASNGKAERMHRTLLNATRTMLFGCDLPPKFWSHALEYATYLRNRTPSKANAEMKSPLAILTDKQPSLAHAVPFGSTCTVRIEPRTKGIERRAEVGRILGVNVQTKSYNVWVARLGKVIVSTDITNIGKPRKRVLSDEENATLMEIDQGVIDGETTKRAEEAKKIRKRDQDRRLEIVQKDHERIAPEPRRSDRIHAMQLSKGGYMALVVTYVDPKTPKEALDGPNADKWREAMQLEVDNLIGNGTWELVDRPKDINIVSNKWVFNIKYDSAGEIEKFKARLVARGFLQRYGVDYTETFSPVIQQQSVRLLLMLGLHFDVDVAHVDVPQAYVKAGLDTNIYMAIPDMVPGDPETQALRLLKSLYGLKQSGRMWHADIDATLVQLGLQKSKPDPCVYYHWTEEGITLIGLYVDDIMTMSQD</sequence>
<keyword evidence="10" id="KW-0511">Multifunctional enzyme</keyword>
<keyword evidence="6" id="KW-0229">DNA integration</keyword>
<evidence type="ECO:0000256" key="5">
    <source>
        <dbReference type="ARBA" id="ARBA00022842"/>
    </source>
</evidence>
<dbReference type="SUPFAM" id="SSF53098">
    <property type="entry name" value="Ribonuclease H-like"/>
    <property type="match status" value="1"/>
</dbReference>
<keyword evidence="9" id="KW-0233">DNA recombination</keyword>
<organism evidence="13 14">
    <name type="scientific">Aphanomyces euteiches</name>
    <dbReference type="NCBI Taxonomy" id="100861"/>
    <lineage>
        <taxon>Eukaryota</taxon>
        <taxon>Sar</taxon>
        <taxon>Stramenopiles</taxon>
        <taxon>Oomycota</taxon>
        <taxon>Saprolegniomycetes</taxon>
        <taxon>Saprolegniales</taxon>
        <taxon>Verrucalvaceae</taxon>
        <taxon>Aphanomyces</taxon>
    </lineage>
</organism>
<dbReference type="InterPro" id="IPR013103">
    <property type="entry name" value="RVT_2"/>
</dbReference>
<feature type="domain" description="Integrase catalytic" evidence="12">
    <location>
        <begin position="57"/>
        <end position="228"/>
    </location>
</feature>
<dbReference type="InterPro" id="IPR001584">
    <property type="entry name" value="Integrase_cat-core"/>
</dbReference>
<dbReference type="InterPro" id="IPR043502">
    <property type="entry name" value="DNA/RNA_pol_sf"/>
</dbReference>
<dbReference type="Pfam" id="PF00665">
    <property type="entry name" value="rve"/>
    <property type="match status" value="1"/>
</dbReference>
<protein>
    <recommendedName>
        <fullName evidence="12">Integrase catalytic domain-containing protein</fullName>
    </recommendedName>
</protein>
<dbReference type="InterPro" id="IPR039537">
    <property type="entry name" value="Retrotran_Ty1/copia-like"/>
</dbReference>
<evidence type="ECO:0000313" key="14">
    <source>
        <dbReference type="Proteomes" id="UP000481153"/>
    </source>
</evidence>
<evidence type="ECO:0000256" key="6">
    <source>
        <dbReference type="ARBA" id="ARBA00022908"/>
    </source>
</evidence>
<proteinExistence type="predicted"/>
<dbReference type="Gene3D" id="3.30.420.10">
    <property type="entry name" value="Ribonuclease H-like superfamily/Ribonuclease H"/>
    <property type="match status" value="1"/>
</dbReference>
<dbReference type="PANTHER" id="PTHR42648:SF11">
    <property type="entry name" value="TRANSPOSON TY4-P GAG-POL POLYPROTEIN"/>
    <property type="match status" value="1"/>
</dbReference>
<dbReference type="InterPro" id="IPR012337">
    <property type="entry name" value="RNaseH-like_sf"/>
</dbReference>
<dbReference type="PANTHER" id="PTHR42648">
    <property type="entry name" value="TRANSPOSASE, PUTATIVE-RELATED"/>
    <property type="match status" value="1"/>
</dbReference>